<organism evidence="10 11">
    <name type="scientific">Acetomicrobium hydrogeniformans ATCC BAA-1850</name>
    <dbReference type="NCBI Taxonomy" id="592015"/>
    <lineage>
        <taxon>Bacteria</taxon>
        <taxon>Thermotogati</taxon>
        <taxon>Synergistota</taxon>
        <taxon>Synergistia</taxon>
        <taxon>Synergistales</taxon>
        <taxon>Acetomicrobiaceae</taxon>
        <taxon>Acetomicrobium</taxon>
    </lineage>
</organism>
<comment type="caution">
    <text evidence="9">Lacks conserved residue(s) required for the propagation of feature annotation.</text>
</comment>
<evidence type="ECO:0000256" key="6">
    <source>
        <dbReference type="ARBA" id="ARBA00022692"/>
    </source>
</evidence>
<evidence type="ECO:0000256" key="5">
    <source>
        <dbReference type="ARBA" id="ARBA00022573"/>
    </source>
</evidence>
<comment type="similarity">
    <text evidence="3 9">Belongs to the CobD/CbiB family.</text>
</comment>
<dbReference type="eggNOG" id="COG1270">
    <property type="taxonomic scope" value="Bacteria"/>
</dbReference>
<keyword evidence="7 9" id="KW-1133">Transmembrane helix</keyword>
<keyword evidence="5 9" id="KW-0169">Cobalamin biosynthesis</keyword>
<dbReference type="AlphaFoldDB" id="A0A0T5XCD0"/>
<dbReference type="GO" id="GO:0005886">
    <property type="term" value="C:plasma membrane"/>
    <property type="evidence" value="ECO:0007669"/>
    <property type="project" value="UniProtKB-SubCell"/>
</dbReference>
<dbReference type="GO" id="GO:0015420">
    <property type="term" value="F:ABC-type vitamin B12 transporter activity"/>
    <property type="evidence" value="ECO:0007669"/>
    <property type="project" value="UniProtKB-UniRule"/>
</dbReference>
<dbReference type="STRING" id="592015.HMPREF1705_02640"/>
<sequence>MTWTREIFAINYAAEIRWREKMMKVLAAYFLDLALGDPEGYPHPVVVIGKAVTWLEEGLRRRARSSRELKTAGFILCFLIVASSFISSYVLILLARLIHPYLGDLIEIFIIYTCLATRELGRAANRVYDALIRSELAEARTRLSYIVSRDTHRMNQEEISRGAVETVAENISDAIIAPLFYAFIGGAPLALFYKATNTLDSMVGYTNEKYKDIGYASAKLDDILNFIPARITALLIVLASFLMGYDYKNCWHVLLRDRLKHKSPNSAHGEAAVAGALNIQLGGINYYFGRLEMRPILGDKRTEILPGHIKDSIMIMYASSILGIVSFYAFYALVLLF</sequence>
<dbReference type="RefSeq" id="WP_207382503.1">
    <property type="nucleotide sequence ID" value="NZ_ACJX03000001.1"/>
</dbReference>
<evidence type="ECO:0000256" key="9">
    <source>
        <dbReference type="HAMAP-Rule" id="MF_00024"/>
    </source>
</evidence>
<feature type="transmembrane region" description="Helical" evidence="9">
    <location>
        <begin position="315"/>
        <end position="336"/>
    </location>
</feature>
<dbReference type="PANTHER" id="PTHR34308:SF1">
    <property type="entry name" value="COBALAMIN BIOSYNTHESIS PROTEIN CBIB"/>
    <property type="match status" value="1"/>
</dbReference>
<accession>A0A0T5XCD0</accession>
<feature type="transmembrane region" description="Helical" evidence="9">
    <location>
        <begin position="71"/>
        <end position="92"/>
    </location>
</feature>
<keyword evidence="11" id="KW-1185">Reference proteome</keyword>
<keyword evidence="4 9" id="KW-1003">Cell membrane</keyword>
<keyword evidence="6 9" id="KW-0812">Transmembrane</keyword>
<dbReference type="InterPro" id="IPR004485">
    <property type="entry name" value="Cobalamin_biosynth_CobD/CbiB"/>
</dbReference>
<dbReference type="PANTHER" id="PTHR34308">
    <property type="entry name" value="COBALAMIN BIOSYNTHESIS PROTEIN CBIB"/>
    <property type="match status" value="1"/>
</dbReference>
<evidence type="ECO:0000256" key="4">
    <source>
        <dbReference type="ARBA" id="ARBA00022475"/>
    </source>
</evidence>
<evidence type="ECO:0000313" key="11">
    <source>
        <dbReference type="Proteomes" id="UP000005273"/>
    </source>
</evidence>
<evidence type="ECO:0000313" key="10">
    <source>
        <dbReference type="EMBL" id="KRT35413.1"/>
    </source>
</evidence>
<comment type="function">
    <text evidence="9">Converts cobyric acid to cobinamide by the addition of aminopropanol on the F carboxylic group.</text>
</comment>
<keyword evidence="8 9" id="KW-0472">Membrane</keyword>
<name>A0A0T5XCD0_9BACT</name>
<comment type="pathway">
    <text evidence="2 9">Cofactor biosynthesis; adenosylcobalamin biosynthesis.</text>
</comment>
<dbReference type="NCBIfam" id="TIGR00380">
    <property type="entry name" value="cobal_cbiB"/>
    <property type="match status" value="1"/>
</dbReference>
<dbReference type="Proteomes" id="UP000005273">
    <property type="component" value="Unassembled WGS sequence"/>
</dbReference>
<feature type="transmembrane region" description="Helical" evidence="9">
    <location>
        <begin position="174"/>
        <end position="193"/>
    </location>
</feature>
<dbReference type="HAMAP" id="MF_00024">
    <property type="entry name" value="CobD_CbiB"/>
    <property type="match status" value="1"/>
</dbReference>
<protein>
    <recommendedName>
        <fullName evidence="9">Cobalamin biosynthesis protein CobD</fullName>
    </recommendedName>
</protein>
<evidence type="ECO:0000256" key="1">
    <source>
        <dbReference type="ARBA" id="ARBA00004651"/>
    </source>
</evidence>
<dbReference type="UniPathway" id="UPA00148"/>
<proteinExistence type="inferred from homology"/>
<reference evidence="11" key="1">
    <citation type="submission" date="2012-09" db="EMBL/GenBank/DDBJ databases">
        <authorList>
            <person name="Weinstock G."/>
            <person name="Sodergren E."/>
            <person name="Clifton S."/>
            <person name="Fulton L."/>
            <person name="Fulton B."/>
            <person name="Courtney L."/>
            <person name="Fronick C."/>
            <person name="Harrison M."/>
            <person name="Strong C."/>
            <person name="Farmer C."/>
            <person name="Delehaunty K."/>
            <person name="Markovic C."/>
            <person name="Hall O."/>
            <person name="Minx P."/>
            <person name="Tomlinson C."/>
            <person name="Mitreva M."/>
            <person name="Nelson J."/>
            <person name="Hou S."/>
            <person name="Wollam A."/>
            <person name="Pepin K.H."/>
            <person name="Johnson M."/>
            <person name="Bhonagiri V."/>
            <person name="Nash W.E."/>
            <person name="Suruliraj S."/>
            <person name="Warren W."/>
            <person name="Chinwalla A."/>
            <person name="Mardis E.R."/>
            <person name="Wilson R.K."/>
        </authorList>
    </citation>
    <scope>NUCLEOTIDE SEQUENCE [LARGE SCALE GENOMIC DNA]</scope>
    <source>
        <strain evidence="11">OS1</strain>
    </source>
</reference>
<comment type="caution">
    <text evidence="10">The sequence shown here is derived from an EMBL/GenBank/DDBJ whole genome shotgun (WGS) entry which is preliminary data.</text>
</comment>
<evidence type="ECO:0000256" key="8">
    <source>
        <dbReference type="ARBA" id="ARBA00023136"/>
    </source>
</evidence>
<evidence type="ECO:0000256" key="2">
    <source>
        <dbReference type="ARBA" id="ARBA00004953"/>
    </source>
</evidence>
<dbReference type="Pfam" id="PF03186">
    <property type="entry name" value="CobD_Cbib"/>
    <property type="match status" value="1"/>
</dbReference>
<feature type="transmembrane region" description="Helical" evidence="9">
    <location>
        <begin position="227"/>
        <end position="247"/>
    </location>
</feature>
<dbReference type="GO" id="GO:0009236">
    <property type="term" value="P:cobalamin biosynthetic process"/>
    <property type="evidence" value="ECO:0007669"/>
    <property type="project" value="UniProtKB-UniRule"/>
</dbReference>
<dbReference type="EMBL" id="ACJX03000001">
    <property type="protein sequence ID" value="KRT35413.1"/>
    <property type="molecule type" value="Genomic_DNA"/>
</dbReference>
<dbReference type="GO" id="GO:0048472">
    <property type="term" value="F:threonine-phosphate decarboxylase activity"/>
    <property type="evidence" value="ECO:0007669"/>
    <property type="project" value="InterPro"/>
</dbReference>
<gene>
    <name evidence="9" type="primary">cobD</name>
    <name evidence="10" type="ORF">HMPREF1705_02640</name>
</gene>
<evidence type="ECO:0000256" key="3">
    <source>
        <dbReference type="ARBA" id="ARBA00006263"/>
    </source>
</evidence>
<comment type="subcellular location">
    <subcellularLocation>
        <location evidence="1 9">Cell membrane</location>
        <topology evidence="1 9">Multi-pass membrane protein</topology>
    </subcellularLocation>
</comment>
<evidence type="ECO:0000256" key="7">
    <source>
        <dbReference type="ARBA" id="ARBA00022989"/>
    </source>
</evidence>